<accession>A0ACB7EFL5</accession>
<dbReference type="Proteomes" id="UP000805704">
    <property type="component" value="Chromosome 8"/>
</dbReference>
<comment type="caution">
    <text evidence="1">The sequence shown here is derived from an EMBL/GenBank/DDBJ whole genome shotgun (WGS) entry which is preliminary data.</text>
</comment>
<reference evidence="1" key="1">
    <citation type="submission" date="2020-04" db="EMBL/GenBank/DDBJ databases">
        <title>A chromosome-scale assembly and high-density genetic map of the yellow drum (Nibea albiflora) genome.</title>
        <authorList>
            <person name="Xu D."/>
            <person name="Zhang W."/>
            <person name="Chen R."/>
            <person name="Tan P."/>
            <person name="Wang L."/>
            <person name="Song H."/>
            <person name="Tian L."/>
            <person name="Zhu Q."/>
            <person name="Wang B."/>
        </authorList>
    </citation>
    <scope>NUCLEOTIDE SEQUENCE</scope>
    <source>
        <strain evidence="1">ZJHYS-2018</strain>
    </source>
</reference>
<name>A0ACB7EFL5_NIBAL</name>
<protein>
    <submittedName>
        <fullName evidence="1">Protein C2orf80-like protein</fullName>
    </submittedName>
</protein>
<keyword evidence="2" id="KW-1185">Reference proteome</keyword>
<evidence type="ECO:0000313" key="2">
    <source>
        <dbReference type="Proteomes" id="UP000805704"/>
    </source>
</evidence>
<gene>
    <name evidence="1" type="ORF">GBF38_018352</name>
</gene>
<dbReference type="EMBL" id="CM024796">
    <property type="protein sequence ID" value="KAG8000967.1"/>
    <property type="molecule type" value="Genomic_DNA"/>
</dbReference>
<proteinExistence type="predicted"/>
<evidence type="ECO:0000313" key="1">
    <source>
        <dbReference type="EMBL" id="KAG8000967.1"/>
    </source>
</evidence>
<organism evidence="1 2">
    <name type="scientific">Nibea albiflora</name>
    <name type="common">Yellow drum</name>
    <name type="synonym">Corvina albiflora</name>
    <dbReference type="NCBI Taxonomy" id="240163"/>
    <lineage>
        <taxon>Eukaryota</taxon>
        <taxon>Metazoa</taxon>
        <taxon>Chordata</taxon>
        <taxon>Craniata</taxon>
        <taxon>Vertebrata</taxon>
        <taxon>Euteleostomi</taxon>
        <taxon>Actinopterygii</taxon>
        <taxon>Neopterygii</taxon>
        <taxon>Teleostei</taxon>
        <taxon>Neoteleostei</taxon>
        <taxon>Acanthomorphata</taxon>
        <taxon>Eupercaria</taxon>
        <taxon>Sciaenidae</taxon>
        <taxon>Nibea</taxon>
    </lineage>
</organism>
<feature type="non-terminal residue" evidence="1">
    <location>
        <position position="232"/>
    </location>
</feature>
<sequence>MTHMTASKKAAAAAKIKNKILSECVIHLNILQSAVCSGFSRWKRKCSSVLLIMRCFFMTTPDTSSFFRVSLKTNNEALARALEAQKARSSLLEKEIVYLHKQVEALCFELATRKYKHRKLDSYIRKMEARQLKRNVEALIGDYIGQKLREKSFDPKGRGTSILDDLVKMLETADHLQKIQRMSKNTPQIIVAARRSSWHCGATSSSGTAQYPNRLEREAMILSSFAGIIMVS</sequence>